<keyword evidence="2" id="KW-0695">RNA-directed DNA polymerase</keyword>
<dbReference type="STRING" id="35608.A0A2U1KR71"/>
<dbReference type="InterPro" id="IPR036691">
    <property type="entry name" value="Endo/exonu/phosph_ase_sf"/>
</dbReference>
<dbReference type="InterPro" id="IPR026960">
    <property type="entry name" value="RVT-Znf"/>
</dbReference>
<keyword evidence="2" id="KW-0808">Transferase</keyword>
<dbReference type="GO" id="GO:0003964">
    <property type="term" value="F:RNA-directed DNA polymerase activity"/>
    <property type="evidence" value="ECO:0007669"/>
    <property type="project" value="UniProtKB-KW"/>
</dbReference>
<dbReference type="Gene3D" id="3.60.10.10">
    <property type="entry name" value="Endonuclease/exonuclease/phosphatase"/>
    <property type="match status" value="1"/>
</dbReference>
<dbReference type="OrthoDB" id="1743609at2759"/>
<organism evidence="2 3">
    <name type="scientific">Artemisia annua</name>
    <name type="common">Sweet wormwood</name>
    <dbReference type="NCBI Taxonomy" id="35608"/>
    <lineage>
        <taxon>Eukaryota</taxon>
        <taxon>Viridiplantae</taxon>
        <taxon>Streptophyta</taxon>
        <taxon>Embryophyta</taxon>
        <taxon>Tracheophyta</taxon>
        <taxon>Spermatophyta</taxon>
        <taxon>Magnoliopsida</taxon>
        <taxon>eudicotyledons</taxon>
        <taxon>Gunneridae</taxon>
        <taxon>Pentapetalae</taxon>
        <taxon>asterids</taxon>
        <taxon>campanulids</taxon>
        <taxon>Asterales</taxon>
        <taxon>Asteraceae</taxon>
        <taxon>Asteroideae</taxon>
        <taxon>Anthemideae</taxon>
        <taxon>Artemisiinae</taxon>
        <taxon>Artemisia</taxon>
    </lineage>
</organism>
<protein>
    <submittedName>
        <fullName evidence="2">Reverse transcriptase domain, Reverse transcriptase zinc-binding domain protein</fullName>
    </submittedName>
</protein>
<reference evidence="2 3" key="1">
    <citation type="journal article" date="2018" name="Mol. Plant">
        <title>The genome of Artemisia annua provides insight into the evolution of Asteraceae family and artemisinin biosynthesis.</title>
        <authorList>
            <person name="Shen Q."/>
            <person name="Zhang L."/>
            <person name="Liao Z."/>
            <person name="Wang S."/>
            <person name="Yan T."/>
            <person name="Shi P."/>
            <person name="Liu M."/>
            <person name="Fu X."/>
            <person name="Pan Q."/>
            <person name="Wang Y."/>
            <person name="Lv Z."/>
            <person name="Lu X."/>
            <person name="Zhang F."/>
            <person name="Jiang W."/>
            <person name="Ma Y."/>
            <person name="Chen M."/>
            <person name="Hao X."/>
            <person name="Li L."/>
            <person name="Tang Y."/>
            <person name="Lv G."/>
            <person name="Zhou Y."/>
            <person name="Sun X."/>
            <person name="Brodelius P.E."/>
            <person name="Rose J.K.C."/>
            <person name="Tang K."/>
        </authorList>
    </citation>
    <scope>NUCLEOTIDE SEQUENCE [LARGE SCALE GENOMIC DNA]</scope>
    <source>
        <strain evidence="3">cv. Huhao1</strain>
        <tissue evidence="2">Leaf</tissue>
    </source>
</reference>
<keyword evidence="2" id="KW-0548">Nucleotidyltransferase</keyword>
<dbReference type="Proteomes" id="UP000245207">
    <property type="component" value="Unassembled WGS sequence"/>
</dbReference>
<dbReference type="Pfam" id="PF13966">
    <property type="entry name" value="zf-RVT"/>
    <property type="match status" value="1"/>
</dbReference>
<keyword evidence="3" id="KW-1185">Reference proteome</keyword>
<dbReference type="PANTHER" id="PTHR33710:SF64">
    <property type="entry name" value="ENDONUCLEASE_EXONUCLEASE_PHOSPHATASE DOMAIN-CONTAINING PROTEIN"/>
    <property type="match status" value="1"/>
</dbReference>
<evidence type="ECO:0000313" key="3">
    <source>
        <dbReference type="Proteomes" id="UP000245207"/>
    </source>
</evidence>
<dbReference type="PANTHER" id="PTHR33710">
    <property type="entry name" value="BNAC02G09200D PROTEIN"/>
    <property type="match status" value="1"/>
</dbReference>
<evidence type="ECO:0000313" key="2">
    <source>
        <dbReference type="EMBL" id="PWA39255.1"/>
    </source>
</evidence>
<sequence length="520" mass="61067">MVWDKIRSLVSVDDGFRVVGGDFNSVRDSVERRNSYFNAAETNEFNDFVDDAGLHEFTLKGRKFTYLAGGKMSRIDRIFVDWDFLNEWPNAEYRVLKREESDHFPLLLKVVSRNFGAKPFKFFNSWLQRDGFDEVIKDTLDSVDVDGDPDVKLLRKFKMLRTRIKEWKYMSMRRELEETDLLHTEINELERILEERDLSEEECWTLQEANSSSTFTGTWTKVVNNGTRLKVGEVNSISMIRGRLGNGRNIRFWIDPWVSRSLLKSLFPDLFSLESNKGCKVGDRLYGEQWIWKRPLNAGSESDQLQACLQLIEGQVLEESNDRWYWDRGTDGRFSVFEVKKWIDSGYSSTSNALFTWSKWVPIKCNIFMWRMLMDRIPTKQALARRNINCGDGLCTLCEDQEESVDHLFSACTIANGVWSGIARWLKLQPFFFFSVADIVQEFKSSSWSPSKRLIIKGIMIIACWRIWKARNEKIFKNERRNVTEIIVDIKVLSFLWFSNRCKQGTMGWMDWQSFSFDVM</sequence>
<feature type="domain" description="Reverse transcriptase zinc-binding" evidence="1">
    <location>
        <begin position="345"/>
        <end position="419"/>
    </location>
</feature>
<evidence type="ECO:0000259" key="1">
    <source>
        <dbReference type="Pfam" id="PF13966"/>
    </source>
</evidence>
<accession>A0A2U1KR71</accession>
<name>A0A2U1KR71_ARTAN</name>
<dbReference type="EMBL" id="PKPP01014798">
    <property type="protein sequence ID" value="PWA39255.1"/>
    <property type="molecule type" value="Genomic_DNA"/>
</dbReference>
<comment type="caution">
    <text evidence="2">The sequence shown here is derived from an EMBL/GenBank/DDBJ whole genome shotgun (WGS) entry which is preliminary data.</text>
</comment>
<dbReference type="AlphaFoldDB" id="A0A2U1KR71"/>
<dbReference type="SUPFAM" id="SSF56219">
    <property type="entry name" value="DNase I-like"/>
    <property type="match status" value="1"/>
</dbReference>
<proteinExistence type="predicted"/>
<gene>
    <name evidence="2" type="ORF">CTI12_AA573490</name>
</gene>